<reference evidence="3" key="2">
    <citation type="submission" date="2013-12" db="EMBL/GenBank/DDBJ databases">
        <authorList>
            <person name="Yu Y."/>
            <person name="Lee S."/>
            <person name="de Baynast K."/>
            <person name="Wissotski M."/>
            <person name="Liu L."/>
            <person name="Talag J."/>
            <person name="Goicoechea J."/>
            <person name="Angelova A."/>
            <person name="Jetty R."/>
            <person name="Kudrna D."/>
            <person name="Golser W."/>
            <person name="Rivera L."/>
            <person name="Zhang J."/>
            <person name="Wing R."/>
        </authorList>
    </citation>
    <scope>NUCLEOTIDE SEQUENCE</scope>
</reference>
<name>A0A0D9VK25_9ORYZ</name>
<reference evidence="2" key="3">
    <citation type="submission" date="2015-04" db="UniProtKB">
        <authorList>
            <consortium name="EnsemblPlants"/>
        </authorList>
    </citation>
    <scope>IDENTIFICATION</scope>
</reference>
<dbReference type="Proteomes" id="UP000032180">
    <property type="component" value="Chromosome 2"/>
</dbReference>
<evidence type="ECO:0000313" key="2">
    <source>
        <dbReference type="EnsemblPlants" id="LPERR02G24150.1"/>
    </source>
</evidence>
<dbReference type="Gramene" id="LPERR02G24150.1">
    <property type="protein sequence ID" value="LPERR02G24150.1"/>
    <property type="gene ID" value="LPERR02G24150"/>
</dbReference>
<feature type="region of interest" description="Disordered" evidence="1">
    <location>
        <begin position="56"/>
        <end position="80"/>
    </location>
</feature>
<organism evidence="2 3">
    <name type="scientific">Leersia perrieri</name>
    <dbReference type="NCBI Taxonomy" id="77586"/>
    <lineage>
        <taxon>Eukaryota</taxon>
        <taxon>Viridiplantae</taxon>
        <taxon>Streptophyta</taxon>
        <taxon>Embryophyta</taxon>
        <taxon>Tracheophyta</taxon>
        <taxon>Spermatophyta</taxon>
        <taxon>Magnoliopsida</taxon>
        <taxon>Liliopsida</taxon>
        <taxon>Poales</taxon>
        <taxon>Poaceae</taxon>
        <taxon>BOP clade</taxon>
        <taxon>Oryzoideae</taxon>
        <taxon>Oryzeae</taxon>
        <taxon>Oryzinae</taxon>
        <taxon>Leersia</taxon>
    </lineage>
</organism>
<proteinExistence type="predicted"/>
<evidence type="ECO:0000256" key="1">
    <source>
        <dbReference type="SAM" id="MobiDB-lite"/>
    </source>
</evidence>
<protein>
    <submittedName>
        <fullName evidence="2">Uncharacterized protein</fullName>
    </submittedName>
</protein>
<dbReference type="EnsemblPlants" id="LPERR02G24150.1">
    <property type="protein sequence ID" value="LPERR02G24150.1"/>
    <property type="gene ID" value="LPERR02G24150"/>
</dbReference>
<accession>A0A0D9VK25</accession>
<sequence>MSATALSTTDVGQPWGRFSAVAAAGDAVRLAGHHATIGSGADDTRVEAVTVTTAGGEAPDLAPLPRSSATMALPTRSTVS</sequence>
<keyword evidence="3" id="KW-1185">Reference proteome</keyword>
<feature type="compositionally biased region" description="Polar residues" evidence="1">
    <location>
        <begin position="67"/>
        <end position="80"/>
    </location>
</feature>
<dbReference type="AlphaFoldDB" id="A0A0D9VK25"/>
<dbReference type="HOGENOM" id="CLU_2593221_0_0_1"/>
<reference evidence="2 3" key="1">
    <citation type="submission" date="2012-08" db="EMBL/GenBank/DDBJ databases">
        <title>Oryza genome evolution.</title>
        <authorList>
            <person name="Wing R.A."/>
        </authorList>
    </citation>
    <scope>NUCLEOTIDE SEQUENCE</scope>
</reference>
<evidence type="ECO:0000313" key="3">
    <source>
        <dbReference type="Proteomes" id="UP000032180"/>
    </source>
</evidence>